<dbReference type="Proteomes" id="UP000095380">
    <property type="component" value="Unassembled WGS sequence"/>
</dbReference>
<dbReference type="RefSeq" id="WP_055195788.1">
    <property type="nucleotide sequence ID" value="NZ_CAXSPU010000028.1"/>
</dbReference>
<dbReference type="CDD" id="cd00761">
    <property type="entry name" value="Glyco_tranf_GTA_type"/>
    <property type="match status" value="1"/>
</dbReference>
<accession>A0A174H938</accession>
<evidence type="ECO:0000313" key="4">
    <source>
        <dbReference type="Proteomes" id="UP000095380"/>
    </source>
</evidence>
<dbReference type="Gene3D" id="3.90.550.10">
    <property type="entry name" value="Spore Coat Polysaccharide Biosynthesis Protein SpsA, Chain A"/>
    <property type="match status" value="1"/>
</dbReference>
<dbReference type="Pfam" id="PF00535">
    <property type="entry name" value="Glycos_transf_2"/>
    <property type="match status" value="1"/>
</dbReference>
<dbReference type="AlphaFoldDB" id="A0A174H938"/>
<organism evidence="2 4">
    <name type="scientific">Dorea longicatena</name>
    <dbReference type="NCBI Taxonomy" id="88431"/>
    <lineage>
        <taxon>Bacteria</taxon>
        <taxon>Bacillati</taxon>
        <taxon>Bacillota</taxon>
        <taxon>Clostridia</taxon>
        <taxon>Lachnospirales</taxon>
        <taxon>Lachnospiraceae</taxon>
        <taxon>Dorea</taxon>
    </lineage>
</organism>
<protein>
    <submittedName>
        <fullName evidence="2">Chondroitin polymerase</fullName>
    </submittedName>
    <submittedName>
        <fullName evidence="3">Glycosyltransferase</fullName>
    </submittedName>
</protein>
<dbReference type="PANTHER" id="PTHR22916">
    <property type="entry name" value="GLYCOSYLTRANSFERASE"/>
    <property type="match status" value="1"/>
</dbReference>
<evidence type="ECO:0000313" key="2">
    <source>
        <dbReference type="EMBL" id="CUO71423.1"/>
    </source>
</evidence>
<dbReference type="EMBL" id="WWSC01000023">
    <property type="protein sequence ID" value="MZK42791.1"/>
    <property type="molecule type" value="Genomic_DNA"/>
</dbReference>
<gene>
    <name evidence="2" type="primary">kfoC_3</name>
    <name evidence="2" type="ORF">ERS852408_02788</name>
    <name evidence="3" type="ORF">GT528_14150</name>
</gene>
<dbReference type="GO" id="GO:0016758">
    <property type="term" value="F:hexosyltransferase activity"/>
    <property type="evidence" value="ECO:0007669"/>
    <property type="project" value="UniProtKB-ARBA"/>
</dbReference>
<feature type="domain" description="Glycosyltransferase 2-like" evidence="1">
    <location>
        <begin position="8"/>
        <end position="177"/>
    </location>
</feature>
<reference evidence="2 4" key="1">
    <citation type="submission" date="2015-09" db="EMBL/GenBank/DDBJ databases">
        <authorList>
            <consortium name="Pathogen Informatics"/>
        </authorList>
    </citation>
    <scope>NUCLEOTIDE SEQUENCE [LARGE SCALE GENOMIC DNA]</scope>
    <source>
        <strain evidence="2 4">2789STDY5608851</strain>
    </source>
</reference>
<evidence type="ECO:0000259" key="1">
    <source>
        <dbReference type="Pfam" id="PF00535"/>
    </source>
</evidence>
<dbReference type="Proteomes" id="UP000472916">
    <property type="component" value="Unassembled WGS sequence"/>
</dbReference>
<name>A0A174H938_9FIRM</name>
<keyword evidence="3" id="KW-0808">Transferase</keyword>
<evidence type="ECO:0000313" key="5">
    <source>
        <dbReference type="Proteomes" id="UP000472916"/>
    </source>
</evidence>
<dbReference type="InterPro" id="IPR029044">
    <property type="entry name" value="Nucleotide-diphossugar_trans"/>
</dbReference>
<dbReference type="SUPFAM" id="SSF53448">
    <property type="entry name" value="Nucleotide-diphospho-sugar transferases"/>
    <property type="match status" value="1"/>
</dbReference>
<dbReference type="PANTHER" id="PTHR22916:SF3">
    <property type="entry name" value="UDP-GLCNAC:BETAGAL BETA-1,3-N-ACETYLGLUCOSAMINYLTRANSFERASE-LIKE PROTEIN 1"/>
    <property type="match status" value="1"/>
</dbReference>
<dbReference type="EMBL" id="CYYM01000028">
    <property type="protein sequence ID" value="CUO71423.1"/>
    <property type="molecule type" value="Genomic_DNA"/>
</dbReference>
<sequence length="335" mass="40120">MEKGLITLIVPCYNVGKTLERFLQSVLKQTYRHIQIVFIDDGSTDNTATILKKYQPIFSSAKMKMQYIYQKNAGLGSAINTGLKYIEGEYLCWADPDDFYMKDSMEKRINILKKNEDYAIVTSDAYYYRFNDLNNPIKKASEGMENCFDEKQFEYLLNEKSIFCPGCHMIRVSALKEVNPKCEIYPARRGQNWQLLLPIYYKYKRFFLDEPLYGYVIYAQSMSQGDVTKEKVLERWEEHEKILNETLKRMNMDSKDLEKYLKMVQVRYIKKRFFTAIDYKDKKLIKQQYNLLKINEESRKELKLLYYRNEYLIIKILCKVLEKIKRRNKLICHHV</sequence>
<dbReference type="InterPro" id="IPR001173">
    <property type="entry name" value="Glyco_trans_2-like"/>
</dbReference>
<proteinExistence type="predicted"/>
<evidence type="ECO:0000313" key="3">
    <source>
        <dbReference type="EMBL" id="MZK42791.1"/>
    </source>
</evidence>
<reference evidence="3 5" key="2">
    <citation type="journal article" date="2019" name="Nat. Med.">
        <title>A library of human gut bacterial isolates paired with longitudinal multiomics data enables mechanistic microbiome research.</title>
        <authorList>
            <person name="Poyet M."/>
            <person name="Groussin M."/>
            <person name="Gibbons S.M."/>
            <person name="Avila-Pacheco J."/>
            <person name="Jiang X."/>
            <person name="Kearney S.M."/>
            <person name="Perrotta A.R."/>
            <person name="Berdy B."/>
            <person name="Zhao S."/>
            <person name="Lieberman T.D."/>
            <person name="Swanson P.K."/>
            <person name="Smith M."/>
            <person name="Roesemann S."/>
            <person name="Alexander J.E."/>
            <person name="Rich S.A."/>
            <person name="Livny J."/>
            <person name="Vlamakis H."/>
            <person name="Clish C."/>
            <person name="Bullock K."/>
            <person name="Deik A."/>
            <person name="Scott J."/>
            <person name="Pierce K.A."/>
            <person name="Xavier R.J."/>
            <person name="Alm E.J."/>
        </authorList>
    </citation>
    <scope>NUCLEOTIDE SEQUENCE [LARGE SCALE GENOMIC DNA]</scope>
    <source>
        <strain evidence="3 5">BIOML-A6</strain>
    </source>
</reference>